<keyword evidence="2" id="KW-1185">Reference proteome</keyword>
<dbReference type="Pfam" id="PF08843">
    <property type="entry name" value="AbiEii"/>
    <property type="match status" value="1"/>
</dbReference>
<dbReference type="InterPro" id="IPR014942">
    <property type="entry name" value="AbiEii"/>
</dbReference>
<comment type="caution">
    <text evidence="1">The sequence shown here is derived from an EMBL/GenBank/DDBJ whole genome shotgun (WGS) entry which is preliminary data.</text>
</comment>
<dbReference type="GO" id="GO:0016740">
    <property type="term" value="F:transferase activity"/>
    <property type="evidence" value="ECO:0007669"/>
    <property type="project" value="UniProtKB-KW"/>
</dbReference>
<dbReference type="RefSeq" id="WP_072354139.1">
    <property type="nucleotide sequence ID" value="NZ_JANSKA010000006.1"/>
</dbReference>
<evidence type="ECO:0000313" key="1">
    <source>
        <dbReference type="EMBL" id="MCR9037156.1"/>
    </source>
</evidence>
<sequence>MSYANEGQLDRALKKALRVACIDPGTGYRQALRDRFLCRVFSDPESRFVLKGGSGLLARISDARATRDIDFATLKCESPESAVAALNSLVTKDMGDFLTFELTKCEECQDENGYSRLLKLRYATYLGHEEKDPILIDLALDCGTTLPPERIEPASRVFIEGLATSDYLVYPLPDQLADKLCAIMELQPGGWQSSRMKDLVDVVFYATNEPFLLGQLSYSIQCECARRGMAVPIEFAAPKAWESRFSVFAKNSGVAVDYASFPAACCLASKFYNPALLGEKQDVEATWNPERLCWEAGSDT</sequence>
<organism evidence="1 2">
    <name type="scientific">Tractidigestivibacter montrealensis</name>
    <dbReference type="NCBI Taxonomy" id="2972466"/>
    <lineage>
        <taxon>Bacteria</taxon>
        <taxon>Bacillati</taxon>
        <taxon>Actinomycetota</taxon>
        <taxon>Coriobacteriia</taxon>
        <taxon>Coriobacteriales</taxon>
        <taxon>Atopobiaceae</taxon>
        <taxon>Tractidigestivibacter</taxon>
    </lineage>
</organism>
<name>A0ABT1ZAB5_9ACTN</name>
<proteinExistence type="predicted"/>
<evidence type="ECO:0000313" key="2">
    <source>
        <dbReference type="Proteomes" id="UP001204320"/>
    </source>
</evidence>
<reference evidence="1 2" key="1">
    <citation type="submission" date="2022-08" db="EMBL/GenBank/DDBJ databases">
        <title>Tractidigestivibacter montrealensis type strain KD21.</title>
        <authorList>
            <person name="Diop K."/>
            <person name="Richard C."/>
            <person name="Routy B."/>
        </authorList>
    </citation>
    <scope>NUCLEOTIDE SEQUENCE [LARGE SCALE GENOMIC DNA]</scope>
    <source>
        <strain evidence="1 2">KD21</strain>
    </source>
</reference>
<dbReference type="Proteomes" id="UP001204320">
    <property type="component" value="Unassembled WGS sequence"/>
</dbReference>
<protein>
    <submittedName>
        <fullName evidence="1">Nucleotidyl transferase AbiEii/AbiGii toxin family protein</fullName>
    </submittedName>
</protein>
<accession>A0ABT1ZAB5</accession>
<dbReference type="EMBL" id="JANSKA010000006">
    <property type="protein sequence ID" value="MCR9037156.1"/>
    <property type="molecule type" value="Genomic_DNA"/>
</dbReference>
<gene>
    <name evidence="1" type="ORF">NVS32_09375</name>
</gene>
<keyword evidence="1" id="KW-0808">Transferase</keyword>